<evidence type="ECO:0000313" key="2">
    <source>
        <dbReference type="Proteomes" id="UP000536534"/>
    </source>
</evidence>
<dbReference type="Proteomes" id="UP000536534">
    <property type="component" value="Unassembled WGS sequence"/>
</dbReference>
<evidence type="ECO:0000313" key="1">
    <source>
        <dbReference type="EMBL" id="NLF55496.1"/>
    </source>
</evidence>
<comment type="caution">
    <text evidence="1">The sequence shown here is derived from an EMBL/GenBank/DDBJ whole genome shotgun (WGS) entry which is preliminary data.</text>
</comment>
<dbReference type="AlphaFoldDB" id="A0A7X7R9D5"/>
<dbReference type="SUPFAM" id="SSF51735">
    <property type="entry name" value="NAD(P)-binding Rossmann-fold domains"/>
    <property type="match status" value="1"/>
</dbReference>
<dbReference type="PANTHER" id="PTHR42722">
    <property type="entry name" value="LEUCINE DEHYDROGENASE"/>
    <property type="match status" value="1"/>
</dbReference>
<dbReference type="EMBL" id="JAAYYV010000396">
    <property type="protein sequence ID" value="NLF55496.1"/>
    <property type="molecule type" value="Genomic_DNA"/>
</dbReference>
<organism evidence="1 2">
    <name type="scientific">Thauera phenolivorans</name>
    <dbReference type="NCBI Taxonomy" id="1792543"/>
    <lineage>
        <taxon>Bacteria</taxon>
        <taxon>Pseudomonadati</taxon>
        <taxon>Pseudomonadota</taxon>
        <taxon>Betaproteobacteria</taxon>
        <taxon>Rhodocyclales</taxon>
        <taxon>Zoogloeaceae</taxon>
        <taxon>Thauera</taxon>
    </lineage>
</organism>
<protein>
    <submittedName>
        <fullName evidence="1">Amino acid dehydrogenase</fullName>
    </submittedName>
</protein>
<proteinExistence type="predicted"/>
<dbReference type="GO" id="GO:0016639">
    <property type="term" value="F:oxidoreductase activity, acting on the CH-NH2 group of donors, NAD or NADP as acceptor"/>
    <property type="evidence" value="ECO:0007669"/>
    <property type="project" value="InterPro"/>
</dbReference>
<dbReference type="PANTHER" id="PTHR42722:SF1">
    <property type="entry name" value="VALINE DEHYDROGENASE"/>
    <property type="match status" value="1"/>
</dbReference>
<dbReference type="Gene3D" id="3.40.50.720">
    <property type="entry name" value="NAD(P)-binding Rossmann-like Domain"/>
    <property type="match status" value="1"/>
</dbReference>
<name>A0A7X7R9D5_9RHOO</name>
<sequence>LFRRGVLYAPDYVINAGGIIDVCYERTGFDRAAVMAHIEGIHDNLMAVFARARREERPTGEVADAIAEERFRR</sequence>
<dbReference type="InterPro" id="IPR016211">
    <property type="entry name" value="Glu/Phe/Leu/Val/Trp_DH_bac/arc"/>
</dbReference>
<dbReference type="InterPro" id="IPR036291">
    <property type="entry name" value="NAD(P)-bd_dom_sf"/>
</dbReference>
<gene>
    <name evidence="1" type="ORF">GX576_14080</name>
</gene>
<feature type="non-terminal residue" evidence="1">
    <location>
        <position position="1"/>
    </location>
</feature>
<accession>A0A7X7R9D5</accession>
<reference evidence="1 2" key="1">
    <citation type="journal article" date="2020" name="Biotechnol. Biofuels">
        <title>New insights from the biogas microbiome by comprehensive genome-resolved metagenomics of nearly 1600 species originating from multiple anaerobic digesters.</title>
        <authorList>
            <person name="Campanaro S."/>
            <person name="Treu L."/>
            <person name="Rodriguez-R L.M."/>
            <person name="Kovalovszki A."/>
            <person name="Ziels R.M."/>
            <person name="Maus I."/>
            <person name="Zhu X."/>
            <person name="Kougias P.G."/>
            <person name="Basile A."/>
            <person name="Luo G."/>
            <person name="Schluter A."/>
            <person name="Konstantinidis K.T."/>
            <person name="Angelidaki I."/>
        </authorList>
    </citation>
    <scope>NUCLEOTIDE SEQUENCE [LARGE SCALE GENOMIC DNA]</scope>
    <source>
        <strain evidence="1">AS06rmzACSIP_256</strain>
    </source>
</reference>